<dbReference type="InterPro" id="IPR013078">
    <property type="entry name" value="His_Pase_superF_clade-1"/>
</dbReference>
<dbReference type="PANTHER" id="PTHR16469">
    <property type="entry name" value="UBIQUITIN-ASSOCIATED AND SH3 DOMAIN-CONTAINING BA-RELATED"/>
    <property type="match status" value="1"/>
</dbReference>
<dbReference type="InterPro" id="IPR051710">
    <property type="entry name" value="Phosphatase_SH3-domain"/>
</dbReference>
<dbReference type="PANTHER" id="PTHR16469:SF51">
    <property type="entry name" value="TRANSCRIPTION FACTOR TAU 55 KDA SUBUNIT"/>
    <property type="match status" value="1"/>
</dbReference>
<comment type="caution">
    <text evidence="1">The sequence shown here is derived from an EMBL/GenBank/DDBJ whole genome shotgun (WGS) entry which is preliminary data.</text>
</comment>
<dbReference type="SMART" id="SM00855">
    <property type="entry name" value="PGAM"/>
    <property type="match status" value="1"/>
</dbReference>
<gene>
    <name evidence="1" type="ORF">N7494_010557</name>
</gene>
<protein>
    <submittedName>
        <fullName evidence="1">Histidine phosphatase superfamily clade-1</fullName>
    </submittedName>
</protein>
<organism evidence="1 2">
    <name type="scientific">Penicillium frequentans</name>
    <dbReference type="NCBI Taxonomy" id="3151616"/>
    <lineage>
        <taxon>Eukaryota</taxon>
        <taxon>Fungi</taxon>
        <taxon>Dikarya</taxon>
        <taxon>Ascomycota</taxon>
        <taxon>Pezizomycotina</taxon>
        <taxon>Eurotiomycetes</taxon>
        <taxon>Eurotiomycetidae</taxon>
        <taxon>Eurotiales</taxon>
        <taxon>Aspergillaceae</taxon>
        <taxon>Penicillium</taxon>
    </lineage>
</organism>
<name>A0AAD6CKU3_9EURO</name>
<dbReference type="Gene3D" id="3.40.50.1240">
    <property type="entry name" value="Phosphoglycerate mutase-like"/>
    <property type="match status" value="1"/>
</dbReference>
<dbReference type="AlphaFoldDB" id="A0AAD6CKU3"/>
<dbReference type="CDD" id="cd07067">
    <property type="entry name" value="HP_PGM_like"/>
    <property type="match status" value="1"/>
</dbReference>
<dbReference type="FunFam" id="3.40.50.1240:FF:000074">
    <property type="entry name" value="Phosphoglycerate mutase family protein"/>
    <property type="match status" value="1"/>
</dbReference>
<keyword evidence="2" id="KW-1185">Reference proteome</keyword>
<evidence type="ECO:0000313" key="1">
    <source>
        <dbReference type="EMBL" id="KAJ5523907.1"/>
    </source>
</evidence>
<evidence type="ECO:0000313" key="2">
    <source>
        <dbReference type="Proteomes" id="UP001220324"/>
    </source>
</evidence>
<dbReference type="SUPFAM" id="SSF53254">
    <property type="entry name" value="Phosphoglycerate mutase-like"/>
    <property type="match status" value="1"/>
</dbReference>
<dbReference type="InterPro" id="IPR029033">
    <property type="entry name" value="His_PPase_superfam"/>
</dbReference>
<reference evidence="1 2" key="1">
    <citation type="journal article" date="2023" name="IMA Fungus">
        <title>Comparative genomic study of the Penicillium genus elucidates a diverse pangenome and 15 lateral gene transfer events.</title>
        <authorList>
            <person name="Petersen C."/>
            <person name="Sorensen T."/>
            <person name="Nielsen M.R."/>
            <person name="Sondergaard T.E."/>
            <person name="Sorensen J.L."/>
            <person name="Fitzpatrick D.A."/>
            <person name="Frisvad J.C."/>
            <person name="Nielsen K.L."/>
        </authorList>
    </citation>
    <scope>NUCLEOTIDE SEQUENCE [LARGE SCALE GENOMIC DNA]</scope>
    <source>
        <strain evidence="1 2">IBT 35679</strain>
    </source>
</reference>
<dbReference type="Proteomes" id="UP001220324">
    <property type="component" value="Unassembled WGS sequence"/>
</dbReference>
<dbReference type="Pfam" id="PF00300">
    <property type="entry name" value="His_Phos_1"/>
    <property type="match status" value="1"/>
</dbReference>
<dbReference type="EMBL" id="JAQIZZ010000008">
    <property type="protein sequence ID" value="KAJ5523907.1"/>
    <property type="molecule type" value="Genomic_DNA"/>
</dbReference>
<sequence length="332" mass="36449">MPLETIYLVRHGHRLNWTIDFRTGTYKAQFPTPTGNPADPALTSYGIQQSHELAAHVGNPEFHPKPFRVYSSPFYRCLQTIRPAVEELKKQQDAACETGLGHIDPASNFDVRIENGLGEWFGPTTFFEHPPHPTPETMQQHFPSIIPSNPSKNYTPNLHPSRRGETILQLHNRVATALEGVIADLDAEITALEADIPPEQRTSKSVLICAHAAPLIAMGRVLTGRMPEDTSEEDFFVFTSGLSTFRRRGTSTGHSAGYKSSPDDLAEGTELVRAKDVPEWIGRGVGGGWDCLKNGDCSFLSGGAERGWHFSGEEGFDTGIMAPISESPATKL</sequence>
<accession>A0AAD6CKU3</accession>
<proteinExistence type="predicted"/>